<dbReference type="InterPro" id="IPR036527">
    <property type="entry name" value="SCP2_sterol-bd_dom_sf"/>
</dbReference>
<dbReference type="Gene3D" id="3.30.1050.10">
    <property type="entry name" value="SCP2 sterol-binding domain"/>
    <property type="match status" value="1"/>
</dbReference>
<proteinExistence type="predicted"/>
<dbReference type="PANTHER" id="PTHR42808">
    <property type="entry name" value="HYDROXYSTEROID DEHYDROGENASE-LIKE PROTEIN 2"/>
    <property type="match status" value="1"/>
</dbReference>
<sequence>LHLFLHFVLDVILYRKFVGRTVVITGASRGIGKEIALKLAKDGANIVIAAKTATAHPKLPGTIYSAAEEVEKAVSAPLGARCPTEASTEKLTRIETTIWTSAMEMLSDGAGASGSRKAAVEEDIASVLANMKGKLSKDLVDKMQAVFEFTLTGNNPTSKEISKQNNELLAGKKERKIVIDLKNGDGSVAENGDENADVK</sequence>
<dbReference type="InterPro" id="IPR002347">
    <property type="entry name" value="SDR_fam"/>
</dbReference>
<evidence type="ECO:0000313" key="1">
    <source>
        <dbReference type="EMBL" id="PIO59884.1"/>
    </source>
</evidence>
<keyword evidence="2" id="KW-1185">Reference proteome</keyword>
<feature type="non-terminal residue" evidence="1">
    <location>
        <position position="1"/>
    </location>
</feature>
<organism evidence="1 2">
    <name type="scientific">Teladorsagia circumcincta</name>
    <name type="common">Brown stomach worm</name>
    <name type="synonym">Ostertagia circumcincta</name>
    <dbReference type="NCBI Taxonomy" id="45464"/>
    <lineage>
        <taxon>Eukaryota</taxon>
        <taxon>Metazoa</taxon>
        <taxon>Ecdysozoa</taxon>
        <taxon>Nematoda</taxon>
        <taxon>Chromadorea</taxon>
        <taxon>Rhabditida</taxon>
        <taxon>Rhabditina</taxon>
        <taxon>Rhabditomorpha</taxon>
        <taxon>Strongyloidea</taxon>
        <taxon>Trichostrongylidae</taxon>
        <taxon>Teladorsagia</taxon>
    </lineage>
</organism>
<dbReference type="InterPro" id="IPR051935">
    <property type="entry name" value="HSDL2"/>
</dbReference>
<reference evidence="1 2" key="1">
    <citation type="submission" date="2015-09" db="EMBL/GenBank/DDBJ databases">
        <title>Draft genome of the parasitic nematode Teladorsagia circumcincta isolate WARC Sus (inbred).</title>
        <authorList>
            <person name="Mitreva M."/>
        </authorList>
    </citation>
    <scope>NUCLEOTIDE SEQUENCE [LARGE SCALE GENOMIC DNA]</scope>
    <source>
        <strain evidence="1 2">S</strain>
    </source>
</reference>
<dbReference type="OrthoDB" id="5327538at2759"/>
<name>A0A2G9TPG6_TELCI</name>
<dbReference type="Gene3D" id="3.40.50.720">
    <property type="entry name" value="NAD(P)-binding Rossmann-like Domain"/>
    <property type="match status" value="1"/>
</dbReference>
<gene>
    <name evidence="1" type="ORF">TELCIR_18639</name>
</gene>
<evidence type="ECO:0000313" key="2">
    <source>
        <dbReference type="Proteomes" id="UP000230423"/>
    </source>
</evidence>
<dbReference type="PANTHER" id="PTHR42808:SF3">
    <property type="entry name" value="HYDROXYSTEROID DEHYDROGENASE-LIKE PROTEIN 2"/>
    <property type="match status" value="1"/>
</dbReference>
<dbReference type="Proteomes" id="UP000230423">
    <property type="component" value="Unassembled WGS sequence"/>
</dbReference>
<dbReference type="GO" id="GO:0005739">
    <property type="term" value="C:mitochondrion"/>
    <property type="evidence" value="ECO:0007669"/>
    <property type="project" value="TreeGrafter"/>
</dbReference>
<protein>
    <recommendedName>
        <fullName evidence="3">Oxidoreductase, short chain dehydrogenase/reductase family protein</fullName>
    </recommendedName>
</protein>
<dbReference type="InterPro" id="IPR036291">
    <property type="entry name" value="NAD(P)-bd_dom_sf"/>
</dbReference>
<dbReference type="AlphaFoldDB" id="A0A2G9TPG6"/>
<evidence type="ECO:0008006" key="3">
    <source>
        <dbReference type="Google" id="ProtNLM"/>
    </source>
</evidence>
<accession>A0A2G9TPG6</accession>
<dbReference type="EMBL" id="KZ356674">
    <property type="protein sequence ID" value="PIO59884.1"/>
    <property type="molecule type" value="Genomic_DNA"/>
</dbReference>
<dbReference type="Pfam" id="PF00106">
    <property type="entry name" value="adh_short"/>
    <property type="match status" value="1"/>
</dbReference>
<dbReference type="SUPFAM" id="SSF51735">
    <property type="entry name" value="NAD(P)-binding Rossmann-fold domains"/>
    <property type="match status" value="1"/>
</dbReference>